<reference evidence="1" key="1">
    <citation type="submission" date="2020-08" db="EMBL/GenBank/DDBJ databases">
        <title>Multicomponent nature underlies the extraordinary mechanical properties of spider dragline silk.</title>
        <authorList>
            <person name="Kono N."/>
            <person name="Nakamura H."/>
            <person name="Mori M."/>
            <person name="Yoshida Y."/>
            <person name="Ohtoshi R."/>
            <person name="Malay A.D."/>
            <person name="Moran D.A.P."/>
            <person name="Tomita M."/>
            <person name="Numata K."/>
            <person name="Arakawa K."/>
        </authorList>
    </citation>
    <scope>NUCLEOTIDE SEQUENCE</scope>
</reference>
<keyword evidence="2" id="KW-1185">Reference proteome</keyword>
<comment type="caution">
    <text evidence="1">The sequence shown here is derived from an EMBL/GenBank/DDBJ whole genome shotgun (WGS) entry which is preliminary data.</text>
</comment>
<evidence type="ECO:0000313" key="1">
    <source>
        <dbReference type="EMBL" id="GFT16548.1"/>
    </source>
</evidence>
<organism evidence="1 2">
    <name type="scientific">Nephila pilipes</name>
    <name type="common">Giant wood spider</name>
    <name type="synonym">Nephila maculata</name>
    <dbReference type="NCBI Taxonomy" id="299642"/>
    <lineage>
        <taxon>Eukaryota</taxon>
        <taxon>Metazoa</taxon>
        <taxon>Ecdysozoa</taxon>
        <taxon>Arthropoda</taxon>
        <taxon>Chelicerata</taxon>
        <taxon>Arachnida</taxon>
        <taxon>Araneae</taxon>
        <taxon>Araneomorphae</taxon>
        <taxon>Entelegynae</taxon>
        <taxon>Araneoidea</taxon>
        <taxon>Nephilidae</taxon>
        <taxon>Nephila</taxon>
    </lineage>
</organism>
<gene>
    <name evidence="1" type="ORF">NPIL_344941</name>
</gene>
<sequence>MTGTRRNRKASEGKVEVKDRVGVRRGREELPCLGGSRSAVELVTISWIMSGAEVVLRVCWTSLALVLLVESLVVSKGPGLFACSFFEFFLVLGGVKGGWSDVALGVGSSSTSISVCLLVFYC</sequence>
<accession>A0A8X6NJF8</accession>
<dbReference type="EMBL" id="BMAW01058484">
    <property type="protein sequence ID" value="GFT16548.1"/>
    <property type="molecule type" value="Genomic_DNA"/>
</dbReference>
<dbReference type="AlphaFoldDB" id="A0A8X6NJF8"/>
<proteinExistence type="predicted"/>
<protein>
    <submittedName>
        <fullName evidence="1">Uncharacterized protein</fullName>
    </submittedName>
</protein>
<evidence type="ECO:0000313" key="2">
    <source>
        <dbReference type="Proteomes" id="UP000887013"/>
    </source>
</evidence>
<dbReference type="Proteomes" id="UP000887013">
    <property type="component" value="Unassembled WGS sequence"/>
</dbReference>
<name>A0A8X6NJF8_NEPPI</name>